<protein>
    <submittedName>
        <fullName evidence="1">Uncharacterized protein</fullName>
    </submittedName>
</protein>
<comment type="caution">
    <text evidence="1">The sequence shown here is derived from an EMBL/GenBank/DDBJ whole genome shotgun (WGS) entry which is preliminary data.</text>
</comment>
<keyword evidence="2" id="KW-1185">Reference proteome</keyword>
<accession>A0ACC3BUD9</accession>
<evidence type="ECO:0000313" key="2">
    <source>
        <dbReference type="Proteomes" id="UP000798662"/>
    </source>
</evidence>
<dbReference type="Proteomes" id="UP000798662">
    <property type="component" value="Chromosome 1"/>
</dbReference>
<reference evidence="1" key="1">
    <citation type="submission" date="2019-11" db="EMBL/GenBank/DDBJ databases">
        <title>Nori genome reveals adaptations in red seaweeds to the harsh intertidal environment.</title>
        <authorList>
            <person name="Wang D."/>
            <person name="Mao Y."/>
        </authorList>
    </citation>
    <scope>NUCLEOTIDE SEQUENCE</scope>
    <source>
        <tissue evidence="1">Gametophyte</tissue>
    </source>
</reference>
<evidence type="ECO:0000313" key="1">
    <source>
        <dbReference type="EMBL" id="KAK1861512.1"/>
    </source>
</evidence>
<dbReference type="EMBL" id="CM020618">
    <property type="protein sequence ID" value="KAK1861512.1"/>
    <property type="molecule type" value="Genomic_DNA"/>
</dbReference>
<sequence length="187" mass="20170">MDRLRALLGATPVRYIHADPRSVYHLTEVGSGASGKVYRAVRRVPAAGSPDVVALKAVHPSSEAEAVAVASEAAALAALNHPNVVSGNEAYAWAGGVWMVMQWMDGGCLTDVLTYLQRRRLLLEEGHIAYILRAAVAGLGALHSRRRLHRDMKSDNLLLDGAGGVRVADYGFSVELTDERRFATLIL</sequence>
<proteinExistence type="predicted"/>
<gene>
    <name evidence="1" type="ORF">I4F81_004096</name>
</gene>
<name>A0ACC3BUD9_PYRYE</name>
<organism evidence="1 2">
    <name type="scientific">Pyropia yezoensis</name>
    <name type="common">Susabi-nori</name>
    <name type="synonym">Porphyra yezoensis</name>
    <dbReference type="NCBI Taxonomy" id="2788"/>
    <lineage>
        <taxon>Eukaryota</taxon>
        <taxon>Rhodophyta</taxon>
        <taxon>Bangiophyceae</taxon>
        <taxon>Bangiales</taxon>
        <taxon>Bangiaceae</taxon>
        <taxon>Pyropia</taxon>
    </lineage>
</organism>